<dbReference type="InterPro" id="IPR057942">
    <property type="entry name" value="TPR_TNPO3_IPO13_3rd"/>
</dbReference>
<dbReference type="InterPro" id="IPR011989">
    <property type="entry name" value="ARM-like"/>
</dbReference>
<name>A0A1Y2CNM7_9FUNG</name>
<evidence type="ECO:0000256" key="5">
    <source>
        <dbReference type="ARBA" id="ARBA00023242"/>
    </source>
</evidence>
<keyword evidence="3" id="KW-0813">Transport</keyword>
<comment type="subcellular location">
    <subcellularLocation>
        <location evidence="1">Nucleus</location>
    </subcellularLocation>
</comment>
<evidence type="ECO:0000313" key="7">
    <source>
        <dbReference type="Proteomes" id="UP000193642"/>
    </source>
</evidence>
<dbReference type="GO" id="GO:0005634">
    <property type="term" value="C:nucleus"/>
    <property type="evidence" value="ECO:0007669"/>
    <property type="project" value="UniProtKB-SubCell"/>
</dbReference>
<sequence>MANPDSNDVITVKKDALKCILAWGAVEKGIPAESMPTLLTLVTTHIQYRPTFEISCQVLTELLTFKDLLVHEKTVCEGLLPVLTQGVVFEEYQKCLQEEDAEVGHTLCLLLSQLGESFPKYMIKNLGTSQDVLRLVEMMLRFTGFPGYYGMDEELSLIPNEFWYEFQESLTDDTVIPLQPPSTTARPDLTTDPVTHEPVIHGSGAFDGTRIATRFLNRSSASGWDMSGFPEGSVERIWGIAKEVFGALVGVVRAKVERPGESTLSEWSLDMRDKFRVYRIDKAETLLSCHRVLGVQMYEILVPLAVRQVQEIVAGQGEDGQALEATLYTLKSIAEEVHVNNAPHLHIVFGDTIMGQVSKFPAQFWRVRLTLCLLIGEARHPNWLAKNPSYLLPVITFLMNSLSVSPHITTGAIHSLEQVCSTCRRQLGPIAKNMLDAWEKLKNSLNNVDRIRLIRAVSSILEPLPPHEQLPHVMTLTGSMITEIRTTLAVLAASPNLLSQPPEVEVAERMLVRDLLRLIKGVCQGIQKSEGSIYLDEDEDESTPMDSTQQPPIDSGFNMDQIDVSIKANLGQLSGVIWETIGAVFHVFAQDEETIDIVCGLIGMTLDTTIPIMFTPNPTKLAAVLIQSFSTNQFPIILRVFTVLCLSVKEGQPSDANNDTILSIGDKSAVRQWVAQRVYDVNEVTFRVLLADGGMTERPDLIEYYFKFLTKVLNTHPWALIQLPQNHQQMLFGTLVPNGLTLQERASCTAVFEFVRDLVSLKVNAKSSSSNRRSGKSMEAESLDSVEAKDCKDMLNGAVRSIGANVVRILLMSLGSGLPTSMWPTIADLLHRIIHHFPDEAKHWVVSCLQVDGFPTQHCNKEDKEEFVKGMMV</sequence>
<dbReference type="InterPro" id="IPR016024">
    <property type="entry name" value="ARM-type_fold"/>
</dbReference>
<dbReference type="Gene3D" id="1.25.10.10">
    <property type="entry name" value="Leucine-rich Repeat Variant"/>
    <property type="match status" value="1"/>
</dbReference>
<evidence type="ECO:0000313" key="6">
    <source>
        <dbReference type="EMBL" id="ORY48602.1"/>
    </source>
</evidence>
<evidence type="ECO:0000256" key="4">
    <source>
        <dbReference type="ARBA" id="ARBA00022927"/>
    </source>
</evidence>
<dbReference type="GO" id="GO:0006606">
    <property type="term" value="P:protein import into nucleus"/>
    <property type="evidence" value="ECO:0007669"/>
    <property type="project" value="TreeGrafter"/>
</dbReference>
<dbReference type="PANTHER" id="PTHR12363:SF33">
    <property type="entry name" value="IMPORTIN-13"/>
    <property type="match status" value="1"/>
</dbReference>
<dbReference type="GO" id="GO:0005737">
    <property type="term" value="C:cytoplasm"/>
    <property type="evidence" value="ECO:0007669"/>
    <property type="project" value="TreeGrafter"/>
</dbReference>
<comment type="similarity">
    <text evidence="2">Belongs to the importin beta family.</text>
</comment>
<gene>
    <name evidence="6" type="ORF">BCR33DRAFT_39718</name>
</gene>
<dbReference type="STRING" id="329046.A0A1Y2CNM7"/>
<proteinExistence type="inferred from homology"/>
<dbReference type="PANTHER" id="PTHR12363">
    <property type="entry name" value="TRANSPORTIN 3 AND IMPORTIN 13"/>
    <property type="match status" value="1"/>
</dbReference>
<evidence type="ECO:0000256" key="2">
    <source>
        <dbReference type="ARBA" id="ARBA00007991"/>
    </source>
</evidence>
<dbReference type="Proteomes" id="UP000193642">
    <property type="component" value="Unassembled WGS sequence"/>
</dbReference>
<reference evidence="6 7" key="1">
    <citation type="submission" date="2016-07" db="EMBL/GenBank/DDBJ databases">
        <title>Pervasive Adenine N6-methylation of Active Genes in Fungi.</title>
        <authorList>
            <consortium name="DOE Joint Genome Institute"/>
            <person name="Mondo S.J."/>
            <person name="Dannebaum R.O."/>
            <person name="Kuo R.C."/>
            <person name="Labutti K."/>
            <person name="Haridas S."/>
            <person name="Kuo A."/>
            <person name="Salamov A."/>
            <person name="Ahrendt S.R."/>
            <person name="Lipzen A."/>
            <person name="Sullivan W."/>
            <person name="Andreopoulos W.B."/>
            <person name="Clum A."/>
            <person name="Lindquist E."/>
            <person name="Daum C."/>
            <person name="Ramamoorthy G.K."/>
            <person name="Gryganskyi A."/>
            <person name="Culley D."/>
            <person name="Magnuson J.K."/>
            <person name="James T.Y."/>
            <person name="O'Malley M.A."/>
            <person name="Stajich J.E."/>
            <person name="Spatafora J.W."/>
            <person name="Visel A."/>
            <person name="Grigoriev I.V."/>
        </authorList>
    </citation>
    <scope>NUCLEOTIDE SEQUENCE [LARGE SCALE GENOMIC DNA]</scope>
    <source>
        <strain evidence="6 7">JEL800</strain>
    </source>
</reference>
<dbReference type="SUPFAM" id="SSF48371">
    <property type="entry name" value="ARM repeat"/>
    <property type="match status" value="1"/>
</dbReference>
<comment type="caution">
    <text evidence="6">The sequence shown here is derived from an EMBL/GenBank/DDBJ whole genome shotgun (WGS) entry which is preliminary data.</text>
</comment>
<accession>A0A1Y2CNM7</accession>
<protein>
    <submittedName>
        <fullName evidence="6">Uncharacterized protein</fullName>
    </submittedName>
</protein>
<evidence type="ECO:0000256" key="3">
    <source>
        <dbReference type="ARBA" id="ARBA00022448"/>
    </source>
</evidence>
<keyword evidence="7" id="KW-1185">Reference proteome</keyword>
<dbReference type="InterPro" id="IPR051345">
    <property type="entry name" value="Importin_beta-like_NTR"/>
</dbReference>
<dbReference type="OrthoDB" id="2016913at2759"/>
<keyword evidence="5" id="KW-0539">Nucleus</keyword>
<evidence type="ECO:0000256" key="1">
    <source>
        <dbReference type="ARBA" id="ARBA00004123"/>
    </source>
</evidence>
<dbReference type="AlphaFoldDB" id="A0A1Y2CNM7"/>
<dbReference type="EMBL" id="MCGO01000011">
    <property type="protein sequence ID" value="ORY48602.1"/>
    <property type="molecule type" value="Genomic_DNA"/>
</dbReference>
<keyword evidence="4" id="KW-0653">Protein transport</keyword>
<organism evidence="6 7">
    <name type="scientific">Rhizoclosmatium globosum</name>
    <dbReference type="NCBI Taxonomy" id="329046"/>
    <lineage>
        <taxon>Eukaryota</taxon>
        <taxon>Fungi</taxon>
        <taxon>Fungi incertae sedis</taxon>
        <taxon>Chytridiomycota</taxon>
        <taxon>Chytridiomycota incertae sedis</taxon>
        <taxon>Chytridiomycetes</taxon>
        <taxon>Chytridiales</taxon>
        <taxon>Chytriomycetaceae</taxon>
        <taxon>Rhizoclosmatium</taxon>
    </lineage>
</organism>
<dbReference type="Pfam" id="PF24140">
    <property type="entry name" value="TPR_TNPO3_IPO13_3rd"/>
    <property type="match status" value="1"/>
</dbReference>